<feature type="domain" description="AAA+ ATPase" evidence="11">
    <location>
        <begin position="212"/>
        <end position="351"/>
    </location>
</feature>
<evidence type="ECO:0000313" key="12">
    <source>
        <dbReference type="EMBL" id="PSC75812.1"/>
    </source>
</evidence>
<evidence type="ECO:0000256" key="3">
    <source>
        <dbReference type="ARBA" id="ARBA00006914"/>
    </source>
</evidence>
<dbReference type="InterPro" id="IPR003593">
    <property type="entry name" value="AAA+_ATPase"/>
</dbReference>
<dbReference type="GO" id="GO:0005737">
    <property type="term" value="C:cytoplasm"/>
    <property type="evidence" value="ECO:0007669"/>
    <property type="project" value="UniProtKB-SubCell"/>
</dbReference>
<dbReference type="Gene3D" id="1.10.8.60">
    <property type="match status" value="1"/>
</dbReference>
<keyword evidence="13" id="KW-1185">Reference proteome</keyword>
<evidence type="ECO:0000256" key="5">
    <source>
        <dbReference type="ARBA" id="ARBA00022741"/>
    </source>
</evidence>
<dbReference type="Gene3D" id="2.40.50.140">
    <property type="entry name" value="Nucleic acid-binding proteins"/>
    <property type="match status" value="1"/>
</dbReference>
<dbReference type="OrthoDB" id="9443236at2759"/>
<keyword evidence="6 9" id="KW-0067">ATP-binding</keyword>
<dbReference type="Pfam" id="PF00004">
    <property type="entry name" value="AAA"/>
    <property type="match status" value="1"/>
</dbReference>
<evidence type="ECO:0000313" key="13">
    <source>
        <dbReference type="Proteomes" id="UP000239649"/>
    </source>
</evidence>
<dbReference type="Proteomes" id="UP000239649">
    <property type="component" value="Unassembled WGS sequence"/>
</dbReference>
<dbReference type="PANTHER" id="PTHR23073">
    <property type="entry name" value="26S PROTEASOME REGULATORY SUBUNIT"/>
    <property type="match status" value="1"/>
</dbReference>
<dbReference type="PROSITE" id="PS00674">
    <property type="entry name" value="AAA"/>
    <property type="match status" value="1"/>
</dbReference>
<comment type="similarity">
    <text evidence="3 9">Belongs to the AAA ATPase family.</text>
</comment>
<evidence type="ECO:0000256" key="4">
    <source>
        <dbReference type="ARBA" id="ARBA00022490"/>
    </source>
</evidence>
<dbReference type="InterPro" id="IPR012340">
    <property type="entry name" value="NA-bd_OB-fold"/>
</dbReference>
<dbReference type="InterPro" id="IPR050221">
    <property type="entry name" value="26S_Proteasome_ATPase"/>
</dbReference>
<comment type="caution">
    <text evidence="12">The sequence shown here is derived from an EMBL/GenBank/DDBJ whole genome shotgun (WGS) entry which is preliminary data.</text>
</comment>
<protein>
    <submittedName>
        <fullName evidence="12">26S protease regulatory subunit 6A-like protein</fullName>
    </submittedName>
</protein>
<proteinExistence type="inferred from homology"/>
<dbReference type="InterPro" id="IPR003960">
    <property type="entry name" value="ATPase_AAA_CS"/>
</dbReference>
<dbReference type="InterPro" id="IPR027417">
    <property type="entry name" value="P-loop_NTPase"/>
</dbReference>
<dbReference type="InterPro" id="IPR003959">
    <property type="entry name" value="ATPase_AAA_core"/>
</dbReference>
<evidence type="ECO:0000256" key="6">
    <source>
        <dbReference type="ARBA" id="ARBA00022840"/>
    </source>
</evidence>
<dbReference type="GO" id="GO:0005524">
    <property type="term" value="F:ATP binding"/>
    <property type="evidence" value="ECO:0007669"/>
    <property type="project" value="UniProtKB-KW"/>
</dbReference>
<dbReference type="GO" id="GO:0005634">
    <property type="term" value="C:nucleus"/>
    <property type="evidence" value="ECO:0007669"/>
    <property type="project" value="UniProtKB-SubCell"/>
</dbReference>
<dbReference type="FunFam" id="3.40.50.300:FF:000037">
    <property type="entry name" value="26S protease regulatory subunit 6A"/>
    <property type="match status" value="1"/>
</dbReference>
<gene>
    <name evidence="12" type="ORF">C2E20_1466</name>
</gene>
<dbReference type="EMBL" id="LHPF02000002">
    <property type="protein sequence ID" value="PSC75812.1"/>
    <property type="molecule type" value="Genomic_DNA"/>
</dbReference>
<keyword evidence="10" id="KW-0175">Coiled coil</keyword>
<dbReference type="AlphaFoldDB" id="A0A2P6VNY5"/>
<keyword evidence="7" id="KW-0647">Proteasome</keyword>
<keyword evidence="4" id="KW-0963">Cytoplasm</keyword>
<sequence length="432" mass="48098">MAAAMEAMEAEIFGEEQKDDLPEEFASMSAEDIQRRTRLLENEIRVLRDESNRLQHEKVGLAERVKENHEKIKLNNQLPYLVANIVEVLDVDPEEEEEEDGAGAYQDAGKKGKCIVLKTSTRQTVFLPVAGLVDPETLKPGDLVGVNKDSYLILDTLPAEYDSRVKAMEVDEKPTEDYGDIGGLDKQIQELREAIVLPITHKDRFVKLGIKPPKGVLLHGPPGTGKTLLARACAAQTNATFLKLAGTSLVQMFIGDGAKMVRDAFALAKEKQPCIIFIDEIDSIGTTRRDSEMSGDREVQRTMLELLNQLDGFSSADEVKIIAATNRPDILDPALMRSGRLDRKIEFPHPNEEARAKILQIHSRKMNVNPDVNYDELARSTDDFNAAQLKAVCVEAGMLALRRDATEVNHEDFNEAITEVQAKKKASLNYYA</sequence>
<comment type="subcellular location">
    <subcellularLocation>
        <location evidence="2">Cytoplasm</location>
    </subcellularLocation>
    <subcellularLocation>
        <location evidence="1">Nucleus</location>
    </subcellularLocation>
</comment>
<dbReference type="Gene3D" id="3.40.50.300">
    <property type="entry name" value="P-loop containing nucleotide triphosphate hydrolases"/>
    <property type="match status" value="1"/>
</dbReference>
<evidence type="ECO:0000256" key="1">
    <source>
        <dbReference type="ARBA" id="ARBA00004123"/>
    </source>
</evidence>
<evidence type="ECO:0000256" key="8">
    <source>
        <dbReference type="ARBA" id="ARBA00023242"/>
    </source>
</evidence>
<feature type="coiled-coil region" evidence="10">
    <location>
        <begin position="30"/>
        <end position="57"/>
    </location>
</feature>
<name>A0A2P6VNY5_9CHLO</name>
<keyword evidence="5 9" id="KW-0547">Nucleotide-binding</keyword>
<organism evidence="12 13">
    <name type="scientific">Micractinium conductrix</name>
    <dbReference type="NCBI Taxonomy" id="554055"/>
    <lineage>
        <taxon>Eukaryota</taxon>
        <taxon>Viridiplantae</taxon>
        <taxon>Chlorophyta</taxon>
        <taxon>core chlorophytes</taxon>
        <taxon>Trebouxiophyceae</taxon>
        <taxon>Chlorellales</taxon>
        <taxon>Chlorellaceae</taxon>
        <taxon>Chlorella clade</taxon>
        <taxon>Micractinium</taxon>
    </lineage>
</organism>
<reference evidence="12 13" key="1">
    <citation type="journal article" date="2018" name="Plant J.">
        <title>Genome sequences of Chlorella sorokiniana UTEX 1602 and Micractinium conductrix SAG 241.80: implications to maltose excretion by a green alga.</title>
        <authorList>
            <person name="Arriola M.B."/>
            <person name="Velmurugan N."/>
            <person name="Zhang Y."/>
            <person name="Plunkett M.H."/>
            <person name="Hondzo H."/>
            <person name="Barney B.M."/>
        </authorList>
    </citation>
    <scope>NUCLEOTIDE SEQUENCE [LARGE SCALE GENOMIC DNA]</scope>
    <source>
        <strain evidence="12 13">SAG 241.80</strain>
    </source>
</reference>
<dbReference type="Pfam" id="PF17862">
    <property type="entry name" value="AAA_lid_3"/>
    <property type="match status" value="1"/>
</dbReference>
<dbReference type="SUPFAM" id="SSF52540">
    <property type="entry name" value="P-loop containing nucleoside triphosphate hydrolases"/>
    <property type="match status" value="1"/>
</dbReference>
<evidence type="ECO:0000256" key="9">
    <source>
        <dbReference type="RuleBase" id="RU003651"/>
    </source>
</evidence>
<dbReference type="FunFam" id="2.40.50.140:FF:000076">
    <property type="entry name" value="26S protease regulatory subunit 6A"/>
    <property type="match status" value="1"/>
</dbReference>
<dbReference type="SMART" id="SM00382">
    <property type="entry name" value="AAA"/>
    <property type="match status" value="1"/>
</dbReference>
<evidence type="ECO:0000256" key="2">
    <source>
        <dbReference type="ARBA" id="ARBA00004496"/>
    </source>
</evidence>
<dbReference type="GO" id="GO:0010498">
    <property type="term" value="P:proteasomal protein catabolic process"/>
    <property type="evidence" value="ECO:0007669"/>
    <property type="project" value="UniProtKB-ARBA"/>
</dbReference>
<evidence type="ECO:0000256" key="10">
    <source>
        <dbReference type="SAM" id="Coils"/>
    </source>
</evidence>
<evidence type="ECO:0000256" key="7">
    <source>
        <dbReference type="ARBA" id="ARBA00022942"/>
    </source>
</evidence>
<dbReference type="GO" id="GO:0000502">
    <property type="term" value="C:proteasome complex"/>
    <property type="evidence" value="ECO:0007669"/>
    <property type="project" value="UniProtKB-KW"/>
</dbReference>
<dbReference type="GO" id="GO:0016887">
    <property type="term" value="F:ATP hydrolysis activity"/>
    <property type="evidence" value="ECO:0007669"/>
    <property type="project" value="InterPro"/>
</dbReference>
<dbReference type="STRING" id="554055.A0A2P6VNY5"/>
<dbReference type="InterPro" id="IPR041569">
    <property type="entry name" value="AAA_lid_3"/>
</dbReference>
<accession>A0A2P6VNY5</accession>
<evidence type="ECO:0000259" key="11">
    <source>
        <dbReference type="SMART" id="SM00382"/>
    </source>
</evidence>
<keyword evidence="8" id="KW-0539">Nucleus</keyword>
<dbReference type="GO" id="GO:0008233">
    <property type="term" value="F:peptidase activity"/>
    <property type="evidence" value="ECO:0007669"/>
    <property type="project" value="UniProtKB-KW"/>
</dbReference>
<dbReference type="Pfam" id="PF16450">
    <property type="entry name" value="Prot_ATP_ID_OB_C"/>
    <property type="match status" value="1"/>
</dbReference>
<dbReference type="FunFam" id="1.10.8.60:FF:000009">
    <property type="entry name" value="26S protease regulatory subunit 6A"/>
    <property type="match status" value="1"/>
</dbReference>
<dbReference type="InterPro" id="IPR032501">
    <property type="entry name" value="Prot_ATP_ID_OB_2nd"/>
</dbReference>